<proteinExistence type="predicted"/>
<dbReference type="EMBL" id="VYZN01000064">
    <property type="protein sequence ID" value="KAE9525073.1"/>
    <property type="molecule type" value="Genomic_DNA"/>
</dbReference>
<keyword evidence="2" id="KW-1185">Reference proteome</keyword>
<organism evidence="1 2">
    <name type="scientific">Aphis glycines</name>
    <name type="common">Soybean aphid</name>
    <dbReference type="NCBI Taxonomy" id="307491"/>
    <lineage>
        <taxon>Eukaryota</taxon>
        <taxon>Metazoa</taxon>
        <taxon>Ecdysozoa</taxon>
        <taxon>Arthropoda</taxon>
        <taxon>Hexapoda</taxon>
        <taxon>Insecta</taxon>
        <taxon>Pterygota</taxon>
        <taxon>Neoptera</taxon>
        <taxon>Paraneoptera</taxon>
        <taxon>Hemiptera</taxon>
        <taxon>Sternorrhyncha</taxon>
        <taxon>Aphidomorpha</taxon>
        <taxon>Aphidoidea</taxon>
        <taxon>Aphididae</taxon>
        <taxon>Aphidini</taxon>
        <taxon>Aphis</taxon>
        <taxon>Aphis</taxon>
    </lineage>
</organism>
<name>A0A6G0T359_APHGL</name>
<accession>A0A6G0T359</accession>
<sequence length="257" mass="29662">MCLILSRLGHDKIFLIGQHSISFIIIVDNSHLVRISSIYCDKFLISHQFSSIIKKNTGKLILKLESSLIIQEQRTELKMFNCTSIVNFILPTIIFIKLLKLKKNIEKQSPENAKPYKNEKTCHGPIRTRLFTSEETLLLFTILKVVLIENHIYVVCTLEGYIMKIHRSLARESFPIIQETRSILDHKMRRKSLLKLQLNKPNIFTTTDIKHKAFSALFNLEDVLSDKVTKPYCVVDKLTINKLYIETVCNCSIGGIK</sequence>
<reference evidence="1 2" key="1">
    <citation type="submission" date="2019-08" db="EMBL/GenBank/DDBJ databases">
        <title>The genome of the soybean aphid Biotype 1, its phylome, world population structure and adaptation to the North American continent.</title>
        <authorList>
            <person name="Giordano R."/>
            <person name="Donthu R.K."/>
            <person name="Hernandez A.G."/>
            <person name="Wright C.L."/>
            <person name="Zimin A.V."/>
        </authorList>
    </citation>
    <scope>NUCLEOTIDE SEQUENCE [LARGE SCALE GENOMIC DNA]</scope>
    <source>
        <tissue evidence="1">Whole aphids</tissue>
    </source>
</reference>
<evidence type="ECO:0000313" key="2">
    <source>
        <dbReference type="Proteomes" id="UP000475862"/>
    </source>
</evidence>
<evidence type="ECO:0000313" key="1">
    <source>
        <dbReference type="EMBL" id="KAE9525073.1"/>
    </source>
</evidence>
<comment type="caution">
    <text evidence="1">The sequence shown here is derived from an EMBL/GenBank/DDBJ whole genome shotgun (WGS) entry which is preliminary data.</text>
</comment>
<protein>
    <submittedName>
        <fullName evidence="1">Uncharacterized protein</fullName>
    </submittedName>
</protein>
<gene>
    <name evidence="1" type="ORF">AGLY_014487</name>
</gene>
<dbReference type="Proteomes" id="UP000475862">
    <property type="component" value="Unassembled WGS sequence"/>
</dbReference>
<dbReference type="AlphaFoldDB" id="A0A6G0T359"/>